<evidence type="ECO:0000313" key="12">
    <source>
        <dbReference type="EMBL" id="OOZ38428.1"/>
    </source>
</evidence>
<dbReference type="Pfam" id="PF05951">
    <property type="entry name" value="Peptidase_M15_2"/>
    <property type="match status" value="1"/>
</dbReference>
<dbReference type="GO" id="GO:0046872">
    <property type="term" value="F:metal ion binding"/>
    <property type="evidence" value="ECO:0007669"/>
    <property type="project" value="UniProtKB-KW"/>
</dbReference>
<dbReference type="InterPro" id="IPR009045">
    <property type="entry name" value="Zn_M74/Hedgehog-like"/>
</dbReference>
<dbReference type="EMBL" id="MPRK01000181">
    <property type="protein sequence ID" value="OOZ38428.1"/>
    <property type="molecule type" value="Genomic_DNA"/>
</dbReference>
<reference evidence="12 13" key="1">
    <citation type="submission" date="2016-11" db="EMBL/GenBank/DDBJ databases">
        <title>Mixed transmission modes and dynamic genome evolution in an obligate animal-bacterial symbiosis.</title>
        <authorList>
            <person name="Russell S.L."/>
            <person name="Corbett-Detig R.B."/>
            <person name="Cavanaugh C.M."/>
        </authorList>
    </citation>
    <scope>NUCLEOTIDE SEQUENCE [LARGE SCALE GENOMIC DNA]</scope>
    <source>
        <strain evidence="12">Sp-SM6</strain>
    </source>
</reference>
<comment type="similarity">
    <text evidence="10">Belongs to the peptidase M15 family.</text>
</comment>
<gene>
    <name evidence="12" type="ORF">BOW52_08575</name>
</gene>
<evidence type="ECO:0000256" key="2">
    <source>
        <dbReference type="ARBA" id="ARBA00004776"/>
    </source>
</evidence>
<accession>A0A1T2L018</accession>
<evidence type="ECO:0000256" key="3">
    <source>
        <dbReference type="ARBA" id="ARBA00022670"/>
    </source>
</evidence>
<evidence type="ECO:0000256" key="10">
    <source>
        <dbReference type="ARBA" id="ARBA00093448"/>
    </source>
</evidence>
<keyword evidence="8" id="KW-0482">Metalloprotease</keyword>
<dbReference type="Proteomes" id="UP000190198">
    <property type="component" value="Unassembled WGS sequence"/>
</dbReference>
<dbReference type="SUPFAM" id="SSF55166">
    <property type="entry name" value="Hedgehog/DD-peptidase"/>
    <property type="match status" value="1"/>
</dbReference>
<dbReference type="Gene3D" id="3.30.1380.10">
    <property type="match status" value="1"/>
</dbReference>
<dbReference type="PANTHER" id="PTHR37425:SF1">
    <property type="entry name" value="OUTER MEMBRANE PROTEIN"/>
    <property type="match status" value="1"/>
</dbReference>
<comment type="caution">
    <text evidence="12">The sequence shown here is derived from an EMBL/GenBank/DDBJ whole genome shotgun (WGS) entry which is preliminary data.</text>
</comment>
<dbReference type="GO" id="GO:0008237">
    <property type="term" value="F:metallopeptidase activity"/>
    <property type="evidence" value="ECO:0007669"/>
    <property type="project" value="UniProtKB-KW"/>
</dbReference>
<name>A0A1T2L018_9GAMM</name>
<keyword evidence="3" id="KW-0645">Protease</keyword>
<evidence type="ECO:0000256" key="9">
    <source>
        <dbReference type="ARBA" id="ARBA00023316"/>
    </source>
</evidence>
<keyword evidence="7" id="KW-0862">Zinc</keyword>
<comment type="pathway">
    <text evidence="2">Cell wall biogenesis; cell wall polysaccharide biosynthesis.</text>
</comment>
<dbReference type="RefSeq" id="WP_078477359.1">
    <property type="nucleotide sequence ID" value="NZ_MPRK01000181.1"/>
</dbReference>
<dbReference type="InterPro" id="IPR010275">
    <property type="entry name" value="MepK"/>
</dbReference>
<comment type="cofactor">
    <cofactor evidence="1">
        <name>Zn(2+)</name>
        <dbReference type="ChEBI" id="CHEBI:29105"/>
    </cofactor>
</comment>
<organism evidence="12 13">
    <name type="scientific">Solemya elarraichensis gill symbiont</name>
    <dbReference type="NCBI Taxonomy" id="1918949"/>
    <lineage>
        <taxon>Bacteria</taxon>
        <taxon>Pseudomonadati</taxon>
        <taxon>Pseudomonadota</taxon>
        <taxon>Gammaproteobacteria</taxon>
        <taxon>sulfur-oxidizing symbionts</taxon>
    </lineage>
</organism>
<evidence type="ECO:0000256" key="1">
    <source>
        <dbReference type="ARBA" id="ARBA00001947"/>
    </source>
</evidence>
<keyword evidence="9" id="KW-0961">Cell wall biogenesis/degradation</keyword>
<keyword evidence="13" id="KW-1185">Reference proteome</keyword>
<dbReference type="PANTHER" id="PTHR37425">
    <property type="match status" value="1"/>
</dbReference>
<protein>
    <recommendedName>
        <fullName evidence="11">Murein endopeptidase K</fullName>
    </recommendedName>
</protein>
<dbReference type="GO" id="GO:0006508">
    <property type="term" value="P:proteolysis"/>
    <property type="evidence" value="ECO:0007669"/>
    <property type="project" value="UniProtKB-KW"/>
</dbReference>
<evidence type="ECO:0000313" key="13">
    <source>
        <dbReference type="Proteomes" id="UP000190198"/>
    </source>
</evidence>
<proteinExistence type="inferred from homology"/>
<evidence type="ECO:0000256" key="4">
    <source>
        <dbReference type="ARBA" id="ARBA00022723"/>
    </source>
</evidence>
<evidence type="ECO:0000256" key="7">
    <source>
        <dbReference type="ARBA" id="ARBA00022833"/>
    </source>
</evidence>
<evidence type="ECO:0000256" key="8">
    <source>
        <dbReference type="ARBA" id="ARBA00023049"/>
    </source>
</evidence>
<keyword evidence="5" id="KW-0732">Signal</keyword>
<keyword evidence="6" id="KW-0378">Hydrolase</keyword>
<evidence type="ECO:0000256" key="5">
    <source>
        <dbReference type="ARBA" id="ARBA00022729"/>
    </source>
</evidence>
<evidence type="ECO:0000256" key="6">
    <source>
        <dbReference type="ARBA" id="ARBA00022801"/>
    </source>
</evidence>
<dbReference type="AlphaFoldDB" id="A0A1T2L018"/>
<keyword evidence="4" id="KW-0479">Metal-binding</keyword>
<evidence type="ECO:0000256" key="11">
    <source>
        <dbReference type="ARBA" id="ARBA00093666"/>
    </source>
</evidence>
<sequence length="194" mass="21356">MAAPTELQEISSSLRNLFTLLIKGPEAEAAEVAKAAAKTPLNAKEVRSISLHNLHTGEKSSVDYWFDGQYEKDALAEINKVLRDHRTDKVCEIDKSLIDYLSSVQKKLDVEGKTFEVISGYRAPESNAKLRQKSRGVAKESFHMKGMAVDIQIPGRSSGLVYKAATDLKLGGAGYYGKSRFVHLDVGGVRSWRG</sequence>
<dbReference type="GO" id="GO:0071555">
    <property type="term" value="P:cell wall organization"/>
    <property type="evidence" value="ECO:0007669"/>
    <property type="project" value="UniProtKB-KW"/>
</dbReference>